<evidence type="ECO:0008006" key="4">
    <source>
        <dbReference type="Google" id="ProtNLM"/>
    </source>
</evidence>
<gene>
    <name evidence="2" type="ORF">POL58_13975</name>
</gene>
<organism evidence="2 3">
    <name type="scientific">Nannocystis radixulma</name>
    <dbReference type="NCBI Taxonomy" id="2995305"/>
    <lineage>
        <taxon>Bacteria</taxon>
        <taxon>Pseudomonadati</taxon>
        <taxon>Myxococcota</taxon>
        <taxon>Polyangia</taxon>
        <taxon>Nannocystales</taxon>
        <taxon>Nannocystaceae</taxon>
        <taxon>Nannocystis</taxon>
    </lineage>
</organism>
<feature type="region of interest" description="Disordered" evidence="1">
    <location>
        <begin position="1"/>
        <end position="36"/>
    </location>
</feature>
<evidence type="ECO:0000256" key="1">
    <source>
        <dbReference type="SAM" id="MobiDB-lite"/>
    </source>
</evidence>
<comment type="caution">
    <text evidence="2">The sequence shown here is derived from an EMBL/GenBank/DDBJ whole genome shotgun (WGS) entry which is preliminary data.</text>
</comment>
<protein>
    <recommendedName>
        <fullName evidence="4">Lipoprotein</fullName>
    </recommendedName>
</protein>
<accession>A0ABT5B5X9</accession>
<evidence type="ECO:0000313" key="3">
    <source>
        <dbReference type="Proteomes" id="UP001217838"/>
    </source>
</evidence>
<name>A0ABT5B5X9_9BACT</name>
<feature type="compositionally biased region" description="Low complexity" evidence="1">
    <location>
        <begin position="1"/>
        <end position="11"/>
    </location>
</feature>
<dbReference type="RefSeq" id="WP_271998409.1">
    <property type="nucleotide sequence ID" value="NZ_JAQNDN010000005.1"/>
</dbReference>
<keyword evidence="3" id="KW-1185">Reference proteome</keyword>
<dbReference type="EMBL" id="JAQNDN010000005">
    <property type="protein sequence ID" value="MDC0668858.1"/>
    <property type="molecule type" value="Genomic_DNA"/>
</dbReference>
<dbReference type="Proteomes" id="UP001217838">
    <property type="component" value="Unassembled WGS sequence"/>
</dbReference>
<reference evidence="2 3" key="1">
    <citation type="submission" date="2022-11" db="EMBL/GenBank/DDBJ databases">
        <title>Minimal conservation of predation-associated metabolite biosynthetic gene clusters underscores biosynthetic potential of Myxococcota including descriptions for ten novel species: Archangium lansinium sp. nov., Myxococcus landrumus sp. nov., Nannocystis bai.</title>
        <authorList>
            <person name="Ahearne A."/>
            <person name="Stevens C."/>
            <person name="Dowd S."/>
        </authorList>
    </citation>
    <scope>NUCLEOTIDE SEQUENCE [LARGE SCALE GENOMIC DNA]</scope>
    <source>
        <strain evidence="2 3">NCELM</strain>
    </source>
</reference>
<sequence>MKSTTPGAAPAAPTPAPSGGQQFSANAPASTVPDPAWFSPALLPGATVTKKGRSPSDDQGRFTAQILFAFPAGASLKDCTDPLAAALAKIVPTVQREEKDGRVTLSGDAEGQHVMFICGDANGTLTAFVSYRWTQPPPAAP</sequence>
<evidence type="ECO:0000313" key="2">
    <source>
        <dbReference type="EMBL" id="MDC0668858.1"/>
    </source>
</evidence>
<proteinExistence type="predicted"/>